<proteinExistence type="predicted"/>
<keyword evidence="1" id="KW-0805">Transcription regulation</keyword>
<feature type="domain" description="HTH araC/xylS-type" evidence="4">
    <location>
        <begin position="187"/>
        <end position="285"/>
    </location>
</feature>
<dbReference type="Gene3D" id="2.60.120.10">
    <property type="entry name" value="Jelly Rolls"/>
    <property type="match status" value="1"/>
</dbReference>
<evidence type="ECO:0000256" key="1">
    <source>
        <dbReference type="ARBA" id="ARBA00023015"/>
    </source>
</evidence>
<dbReference type="EMBL" id="CP014263">
    <property type="protein sequence ID" value="AQG78007.1"/>
    <property type="molecule type" value="Genomic_DNA"/>
</dbReference>
<dbReference type="SUPFAM" id="SSF51215">
    <property type="entry name" value="Regulatory protein AraC"/>
    <property type="match status" value="1"/>
</dbReference>
<dbReference type="PANTHER" id="PTHR43280">
    <property type="entry name" value="ARAC-FAMILY TRANSCRIPTIONAL REGULATOR"/>
    <property type="match status" value="1"/>
</dbReference>
<dbReference type="AlphaFoldDB" id="A0A1P9WRK6"/>
<dbReference type="Proteomes" id="UP000187941">
    <property type="component" value="Chromosome"/>
</dbReference>
<dbReference type="PANTHER" id="PTHR43280:SF27">
    <property type="entry name" value="TRANSCRIPTIONAL REGULATOR MTLR"/>
    <property type="match status" value="1"/>
</dbReference>
<keyword evidence="3" id="KW-0804">Transcription</keyword>
<dbReference type="SUPFAM" id="SSF46689">
    <property type="entry name" value="Homeodomain-like"/>
    <property type="match status" value="2"/>
</dbReference>
<dbReference type="GO" id="GO:0043565">
    <property type="term" value="F:sequence-specific DNA binding"/>
    <property type="evidence" value="ECO:0007669"/>
    <property type="project" value="InterPro"/>
</dbReference>
<accession>A0A1P9WRK6</accession>
<dbReference type="InterPro" id="IPR003313">
    <property type="entry name" value="AraC-bd"/>
</dbReference>
<dbReference type="SMART" id="SM00342">
    <property type="entry name" value="HTH_ARAC"/>
    <property type="match status" value="1"/>
</dbReference>
<dbReference type="OrthoDB" id="1410704at2"/>
<organism evidence="5 6">
    <name type="scientific">Spirosoma montaniterrae</name>
    <dbReference type="NCBI Taxonomy" id="1178516"/>
    <lineage>
        <taxon>Bacteria</taxon>
        <taxon>Pseudomonadati</taxon>
        <taxon>Bacteroidota</taxon>
        <taxon>Cytophagia</taxon>
        <taxon>Cytophagales</taxon>
        <taxon>Cytophagaceae</taxon>
        <taxon>Spirosoma</taxon>
    </lineage>
</organism>
<name>A0A1P9WRK6_9BACT</name>
<dbReference type="InterPro" id="IPR018060">
    <property type="entry name" value="HTH_AraC"/>
</dbReference>
<dbReference type="Gene3D" id="1.10.10.60">
    <property type="entry name" value="Homeodomain-like"/>
    <property type="match status" value="2"/>
</dbReference>
<dbReference type="STRING" id="1178516.AWR27_00755"/>
<evidence type="ECO:0000259" key="4">
    <source>
        <dbReference type="PROSITE" id="PS01124"/>
    </source>
</evidence>
<evidence type="ECO:0000256" key="3">
    <source>
        <dbReference type="ARBA" id="ARBA00023163"/>
    </source>
</evidence>
<gene>
    <name evidence="5" type="ORF">AWR27_00755</name>
</gene>
<protein>
    <recommendedName>
        <fullName evidence="4">HTH araC/xylS-type domain-containing protein</fullName>
    </recommendedName>
</protein>
<dbReference type="PROSITE" id="PS00041">
    <property type="entry name" value="HTH_ARAC_FAMILY_1"/>
    <property type="match status" value="1"/>
</dbReference>
<evidence type="ECO:0000313" key="6">
    <source>
        <dbReference type="Proteomes" id="UP000187941"/>
    </source>
</evidence>
<dbReference type="InterPro" id="IPR037923">
    <property type="entry name" value="HTH-like"/>
</dbReference>
<sequence>MRPNRLTVPQPPDASFHLRHEQSAYFTNPWHFHPELELNYIVAGTGTRFIGQSVARFGPGEILLLGSNVPHYWKSDPVHYQPNSSLLSEAIVVRFRPDFAGDSFFTLPETRAIQGLLDRAVVGLQVNEPMVASVAETLWALTEQSGFSQLMAFLTLLHELAHSTALVAVSPGYVSAQQWQKQSERMSKVIAYLHDHFTEPISLEQVAGIANMNPASFCRYFRQQTGYTLGRFVTDLRVRYAAELLISTSLSVTEVGERVGFDNVSHFVQTFRRCQQQTPFVFRQQLNRTTPYLPKLKSREGVRAEASNVFR</sequence>
<keyword evidence="6" id="KW-1185">Reference proteome</keyword>
<dbReference type="KEGG" id="smon:AWR27_00755"/>
<dbReference type="Pfam" id="PF12833">
    <property type="entry name" value="HTH_18"/>
    <property type="match status" value="1"/>
</dbReference>
<dbReference type="InterPro" id="IPR009057">
    <property type="entry name" value="Homeodomain-like_sf"/>
</dbReference>
<evidence type="ECO:0000256" key="2">
    <source>
        <dbReference type="ARBA" id="ARBA00023125"/>
    </source>
</evidence>
<dbReference type="InterPro" id="IPR018062">
    <property type="entry name" value="HTH_AraC-typ_CS"/>
</dbReference>
<dbReference type="CDD" id="cd06976">
    <property type="entry name" value="cupin_MtlR-like_N"/>
    <property type="match status" value="1"/>
</dbReference>
<dbReference type="Pfam" id="PF02311">
    <property type="entry name" value="AraC_binding"/>
    <property type="match status" value="1"/>
</dbReference>
<reference evidence="5 6" key="1">
    <citation type="submission" date="2016-01" db="EMBL/GenBank/DDBJ databases">
        <authorList>
            <person name="Oliw E.H."/>
        </authorList>
    </citation>
    <scope>NUCLEOTIDE SEQUENCE [LARGE SCALE GENOMIC DNA]</scope>
    <source>
        <strain evidence="5 6">DY10</strain>
    </source>
</reference>
<dbReference type="InterPro" id="IPR014710">
    <property type="entry name" value="RmlC-like_jellyroll"/>
</dbReference>
<dbReference type="GO" id="GO:0003700">
    <property type="term" value="F:DNA-binding transcription factor activity"/>
    <property type="evidence" value="ECO:0007669"/>
    <property type="project" value="InterPro"/>
</dbReference>
<dbReference type="PROSITE" id="PS01124">
    <property type="entry name" value="HTH_ARAC_FAMILY_2"/>
    <property type="match status" value="1"/>
</dbReference>
<dbReference type="RefSeq" id="WP_077129432.1">
    <property type="nucleotide sequence ID" value="NZ_CP014263.1"/>
</dbReference>
<evidence type="ECO:0000313" key="5">
    <source>
        <dbReference type="EMBL" id="AQG78007.1"/>
    </source>
</evidence>
<keyword evidence="2" id="KW-0238">DNA-binding</keyword>